<proteinExistence type="predicted"/>
<dbReference type="Pfam" id="PF23840">
    <property type="entry name" value="Phage_tail_terminator"/>
    <property type="match status" value="1"/>
</dbReference>
<evidence type="ECO:0000313" key="1">
    <source>
        <dbReference type="EMBL" id="MFD1330256.1"/>
    </source>
</evidence>
<dbReference type="InterPro" id="IPR038042">
    <property type="entry name" value="Gp37-like"/>
</dbReference>
<organism evidence="1 2">
    <name type="scientific">Mycoplana ramosa</name>
    <name type="common">Mycoplana bullata</name>
    <dbReference type="NCBI Taxonomy" id="40837"/>
    <lineage>
        <taxon>Bacteria</taxon>
        <taxon>Pseudomonadati</taxon>
        <taxon>Pseudomonadota</taxon>
        <taxon>Alphaproteobacteria</taxon>
        <taxon>Hyphomicrobiales</taxon>
        <taxon>Rhizobiaceae</taxon>
        <taxon>Mycoplana</taxon>
    </lineage>
</organism>
<comment type="caution">
    <text evidence="1">The sequence shown here is derived from an EMBL/GenBank/DDBJ whole genome shotgun (WGS) entry which is preliminary data.</text>
</comment>
<sequence>MIASILARLQQSGTPFRLAGSAAELADVKDRPAQTPAVYVYVAREKSAPNERVNGFLQRTEVDLGVVIVTSNLSGNNNAAASAELDQAKAYVRKQLLGFVPAGTEEPLEHVEGELQQALSGTVWFEDVFSTAYYLKEA</sequence>
<keyword evidence="2" id="KW-1185">Reference proteome</keyword>
<protein>
    <submittedName>
        <fullName evidence="1">Gp37 family protein</fullName>
    </submittedName>
</protein>
<accession>A0ABW3Z2B3</accession>
<evidence type="ECO:0000313" key="2">
    <source>
        <dbReference type="Proteomes" id="UP001597173"/>
    </source>
</evidence>
<gene>
    <name evidence="1" type="ORF">ACFQ33_20415</name>
</gene>
<name>A0ABW3Z2B3_MYCRA</name>
<dbReference type="EMBL" id="JBHTNF010000020">
    <property type="protein sequence ID" value="MFD1330256.1"/>
    <property type="molecule type" value="Genomic_DNA"/>
</dbReference>
<dbReference type="RefSeq" id="WP_374841195.1">
    <property type="nucleotide sequence ID" value="NZ_JBHEEW010000019.1"/>
</dbReference>
<reference evidence="2" key="1">
    <citation type="journal article" date="2019" name="Int. J. Syst. Evol. Microbiol.">
        <title>The Global Catalogue of Microorganisms (GCM) 10K type strain sequencing project: providing services to taxonomists for standard genome sequencing and annotation.</title>
        <authorList>
            <consortium name="The Broad Institute Genomics Platform"/>
            <consortium name="The Broad Institute Genome Sequencing Center for Infectious Disease"/>
            <person name="Wu L."/>
            <person name="Ma J."/>
        </authorList>
    </citation>
    <scope>NUCLEOTIDE SEQUENCE [LARGE SCALE GENOMIC DNA]</scope>
    <source>
        <strain evidence="2">CCUG 55609</strain>
    </source>
</reference>
<dbReference type="InterPro" id="IPR035934">
    <property type="entry name" value="Phage_tail_protein-like_sf"/>
</dbReference>
<dbReference type="Proteomes" id="UP001597173">
    <property type="component" value="Unassembled WGS sequence"/>
</dbReference>
<dbReference type="SUPFAM" id="SSF143749">
    <property type="entry name" value="Phage tail protein-like"/>
    <property type="match status" value="1"/>
</dbReference>
<dbReference type="Gene3D" id="3.30.2000.10">
    <property type="entry name" value="Phage tail protein-like"/>
    <property type="match status" value="1"/>
</dbReference>
<dbReference type="InterPro" id="IPR056912">
    <property type="entry name" value="Phage_JBD30_tail_term-like"/>
</dbReference>